<evidence type="ECO:0000313" key="13">
    <source>
        <dbReference type="Proteomes" id="UP000306584"/>
    </source>
</evidence>
<evidence type="ECO:0000256" key="6">
    <source>
        <dbReference type="ARBA" id="ARBA00022676"/>
    </source>
</evidence>
<comment type="caution">
    <text evidence="12">The sequence shown here is derived from an EMBL/GenBank/DDBJ whole genome shotgun (WGS) entry which is preliminary data.</text>
</comment>
<dbReference type="Proteomes" id="UP000306584">
    <property type="component" value="Unassembled WGS sequence"/>
</dbReference>
<dbReference type="GO" id="GO:0008655">
    <property type="term" value="P:pyrimidine-containing compound salvage"/>
    <property type="evidence" value="ECO:0007669"/>
    <property type="project" value="UniProtKB-ARBA"/>
</dbReference>
<keyword evidence="9" id="KW-0342">GTP-binding</keyword>
<proteinExistence type="inferred from homology"/>
<feature type="region of interest" description="Disordered" evidence="10">
    <location>
        <begin position="1"/>
        <end position="29"/>
    </location>
</feature>
<dbReference type="InterPro" id="IPR000836">
    <property type="entry name" value="PRTase_dom"/>
</dbReference>
<keyword evidence="6" id="KW-0328">Glycosyltransferase</keyword>
<feature type="domain" description="Phosphoribosyltransferase" evidence="11">
    <location>
        <begin position="35"/>
        <end position="238"/>
    </location>
</feature>
<dbReference type="InterPro" id="IPR029057">
    <property type="entry name" value="PRTase-like"/>
</dbReference>
<evidence type="ECO:0000256" key="2">
    <source>
        <dbReference type="ARBA" id="ARBA00005180"/>
    </source>
</evidence>
<comment type="cofactor">
    <cofactor evidence="1">
        <name>Mg(2+)</name>
        <dbReference type="ChEBI" id="CHEBI:18420"/>
    </cofactor>
</comment>
<evidence type="ECO:0000256" key="4">
    <source>
        <dbReference type="ARBA" id="ARBA00011894"/>
    </source>
</evidence>
<feature type="compositionally biased region" description="Basic and acidic residues" evidence="10">
    <location>
        <begin position="17"/>
        <end position="27"/>
    </location>
</feature>
<dbReference type="NCBIfam" id="NF001097">
    <property type="entry name" value="PRK00129.1"/>
    <property type="match status" value="1"/>
</dbReference>
<dbReference type="SUPFAM" id="SSF53271">
    <property type="entry name" value="PRTase-like"/>
    <property type="match status" value="1"/>
</dbReference>
<evidence type="ECO:0000256" key="1">
    <source>
        <dbReference type="ARBA" id="ARBA00001946"/>
    </source>
</evidence>
<evidence type="ECO:0000256" key="9">
    <source>
        <dbReference type="ARBA" id="ARBA00023134"/>
    </source>
</evidence>
<dbReference type="AlphaFoldDB" id="A0A4S9M357"/>
<organism evidence="12 13">
    <name type="scientific">Aureobasidium pullulans</name>
    <name type="common">Black yeast</name>
    <name type="synonym">Pullularia pullulans</name>
    <dbReference type="NCBI Taxonomy" id="5580"/>
    <lineage>
        <taxon>Eukaryota</taxon>
        <taxon>Fungi</taxon>
        <taxon>Dikarya</taxon>
        <taxon>Ascomycota</taxon>
        <taxon>Pezizomycotina</taxon>
        <taxon>Dothideomycetes</taxon>
        <taxon>Dothideomycetidae</taxon>
        <taxon>Dothideales</taxon>
        <taxon>Saccotheciaceae</taxon>
        <taxon>Aureobasidium</taxon>
    </lineage>
</organism>
<dbReference type="CDD" id="cd06223">
    <property type="entry name" value="PRTases_typeI"/>
    <property type="match status" value="1"/>
</dbReference>
<evidence type="ECO:0000259" key="11">
    <source>
        <dbReference type="Pfam" id="PF14681"/>
    </source>
</evidence>
<gene>
    <name evidence="12" type="ORF">D6D01_00074</name>
</gene>
<evidence type="ECO:0000256" key="5">
    <source>
        <dbReference type="ARBA" id="ARBA00022533"/>
    </source>
</evidence>
<protein>
    <recommendedName>
        <fullName evidence="4">uracil phosphoribosyltransferase</fullName>
        <ecNumber evidence="4">2.4.2.9</ecNumber>
    </recommendedName>
</protein>
<dbReference type="EC" id="2.4.2.9" evidence="4"/>
<dbReference type="GO" id="GO:0005525">
    <property type="term" value="F:GTP binding"/>
    <property type="evidence" value="ECO:0007669"/>
    <property type="project" value="UniProtKB-KW"/>
</dbReference>
<keyword evidence="7" id="KW-0808">Transferase</keyword>
<evidence type="ECO:0000256" key="8">
    <source>
        <dbReference type="ARBA" id="ARBA00022741"/>
    </source>
</evidence>
<sequence length="239" mass="26275">MSSDNTEYASAVSKANSSDHRQTRPDPRNLVILPSSNYLLSNLSVIRDAKSSGPELTRSFKRVAAQIIAQACDYLPVQSFHGVTPTESAFEGVWQTTKVCGVSVLRAGASFEEPLREAYNGPLSFGKILIQRDEKTCLPSLLYSKFPPKLHEQAILILEPILATGGSICAAIDLILRQGVPEHNIIIINLITSRRALEVVFGRYRNIRIITAAVDERLNSQCQLVPGVGDFGDRFYGTE</sequence>
<dbReference type="Gene3D" id="3.40.50.2020">
    <property type="match status" value="1"/>
</dbReference>
<dbReference type="GO" id="GO:0004845">
    <property type="term" value="F:uracil phosphoribosyltransferase activity"/>
    <property type="evidence" value="ECO:0007669"/>
    <property type="project" value="UniProtKB-EC"/>
</dbReference>
<keyword evidence="5" id="KW-0021">Allosteric enzyme</keyword>
<dbReference type="EMBL" id="QZBD01000001">
    <property type="protein sequence ID" value="THY36896.1"/>
    <property type="molecule type" value="Genomic_DNA"/>
</dbReference>
<accession>A0A4S9M357</accession>
<reference evidence="12 13" key="1">
    <citation type="submission" date="2018-10" db="EMBL/GenBank/DDBJ databases">
        <title>Fifty Aureobasidium pullulans genomes reveal a recombining polyextremotolerant generalist.</title>
        <authorList>
            <person name="Gostincar C."/>
            <person name="Turk M."/>
            <person name="Zajc J."/>
            <person name="Gunde-Cimerman N."/>
        </authorList>
    </citation>
    <scope>NUCLEOTIDE SEQUENCE [LARGE SCALE GENOMIC DNA]</scope>
    <source>
        <strain evidence="12 13">EXF-6604</strain>
    </source>
</reference>
<name>A0A4S9M357_AURPU</name>
<feature type="compositionally biased region" description="Polar residues" evidence="10">
    <location>
        <begin position="1"/>
        <end position="16"/>
    </location>
</feature>
<evidence type="ECO:0000256" key="3">
    <source>
        <dbReference type="ARBA" id="ARBA00009516"/>
    </source>
</evidence>
<dbReference type="Pfam" id="PF14681">
    <property type="entry name" value="UPRTase"/>
    <property type="match status" value="1"/>
</dbReference>
<evidence type="ECO:0000313" key="12">
    <source>
        <dbReference type="EMBL" id="THY36896.1"/>
    </source>
</evidence>
<comment type="pathway">
    <text evidence="2">Pyrimidine metabolism; UMP biosynthesis via salvage pathway; UMP from uracil: step 1/1.</text>
</comment>
<evidence type="ECO:0000256" key="10">
    <source>
        <dbReference type="SAM" id="MobiDB-lite"/>
    </source>
</evidence>
<dbReference type="FunFam" id="3.40.50.2020:FF:000023">
    <property type="entry name" value="Probable uracil phosphoribosyltransferase"/>
    <property type="match status" value="1"/>
</dbReference>
<keyword evidence="8" id="KW-0547">Nucleotide-binding</keyword>
<evidence type="ECO:0000256" key="7">
    <source>
        <dbReference type="ARBA" id="ARBA00022679"/>
    </source>
</evidence>
<comment type="similarity">
    <text evidence="3">Belongs to the UPRTase family.</text>
</comment>